<name>A0A5C5Z6K2_9BACT</name>
<comment type="caution">
    <text evidence="1">The sequence shown here is derived from an EMBL/GenBank/DDBJ whole genome shotgun (WGS) entry which is preliminary data.</text>
</comment>
<evidence type="ECO:0000313" key="2">
    <source>
        <dbReference type="Proteomes" id="UP000315010"/>
    </source>
</evidence>
<organism evidence="1 2">
    <name type="scientific">Novipirellula herctigrandis</name>
    <dbReference type="NCBI Taxonomy" id="2527986"/>
    <lineage>
        <taxon>Bacteria</taxon>
        <taxon>Pseudomonadati</taxon>
        <taxon>Planctomycetota</taxon>
        <taxon>Planctomycetia</taxon>
        <taxon>Pirellulales</taxon>
        <taxon>Pirellulaceae</taxon>
        <taxon>Novipirellula</taxon>
    </lineage>
</organism>
<evidence type="ECO:0000313" key="1">
    <source>
        <dbReference type="EMBL" id="TWT82726.1"/>
    </source>
</evidence>
<dbReference type="Proteomes" id="UP000315010">
    <property type="component" value="Unassembled WGS sequence"/>
</dbReference>
<accession>A0A5C5Z6K2</accession>
<proteinExistence type="predicted"/>
<gene>
    <name evidence="1" type="ORF">CA13_41890</name>
</gene>
<sequence length="110" mass="12076">MKVTENDEKGKLVLNSGLGSSAQINPTPLFNPTPLLGLSFLWGRKNRVLTQHAHRTKPPEVISRSNQIEEAKPNVARVNRSIPLSGTPRRVFPGGFAATRVIIQALVKSR</sequence>
<reference evidence="1 2" key="1">
    <citation type="submission" date="2019-02" db="EMBL/GenBank/DDBJ databases">
        <title>Deep-cultivation of Planctomycetes and their phenomic and genomic characterization uncovers novel biology.</title>
        <authorList>
            <person name="Wiegand S."/>
            <person name="Jogler M."/>
            <person name="Boedeker C."/>
            <person name="Pinto D."/>
            <person name="Vollmers J."/>
            <person name="Rivas-Marin E."/>
            <person name="Kohn T."/>
            <person name="Peeters S.H."/>
            <person name="Heuer A."/>
            <person name="Rast P."/>
            <person name="Oberbeckmann S."/>
            <person name="Bunk B."/>
            <person name="Jeske O."/>
            <person name="Meyerdierks A."/>
            <person name="Storesund J.E."/>
            <person name="Kallscheuer N."/>
            <person name="Luecker S."/>
            <person name="Lage O.M."/>
            <person name="Pohl T."/>
            <person name="Merkel B.J."/>
            <person name="Hornburger P."/>
            <person name="Mueller R.-W."/>
            <person name="Bruemmer F."/>
            <person name="Labrenz M."/>
            <person name="Spormann A.M."/>
            <person name="Op Den Camp H."/>
            <person name="Overmann J."/>
            <person name="Amann R."/>
            <person name="Jetten M.S.M."/>
            <person name="Mascher T."/>
            <person name="Medema M.H."/>
            <person name="Devos D.P."/>
            <person name="Kaster A.-K."/>
            <person name="Ovreas L."/>
            <person name="Rohde M."/>
            <person name="Galperin M.Y."/>
            <person name="Jogler C."/>
        </authorList>
    </citation>
    <scope>NUCLEOTIDE SEQUENCE [LARGE SCALE GENOMIC DNA]</scope>
    <source>
        <strain evidence="1 2">CA13</strain>
    </source>
</reference>
<protein>
    <submittedName>
        <fullName evidence="1">Uncharacterized protein</fullName>
    </submittedName>
</protein>
<keyword evidence="2" id="KW-1185">Reference proteome</keyword>
<dbReference type="AlphaFoldDB" id="A0A5C5Z6K2"/>
<dbReference type="EMBL" id="SJPJ01000001">
    <property type="protein sequence ID" value="TWT82726.1"/>
    <property type="molecule type" value="Genomic_DNA"/>
</dbReference>